<reference evidence="1" key="1">
    <citation type="submission" date="2021-03" db="EMBL/GenBank/DDBJ databases">
        <title>Revisited historic fungal species revealed as producer of novel bioactive compounds through whole genome sequencing and comparative genomics.</title>
        <authorList>
            <person name="Vignolle G.A."/>
            <person name="Hochenegger N."/>
            <person name="Mach R.L."/>
            <person name="Mach-Aigner A.R."/>
            <person name="Javad Rahimi M."/>
            <person name="Salim K.A."/>
            <person name="Chan C.M."/>
            <person name="Lim L.B.L."/>
            <person name="Cai F."/>
            <person name="Druzhinina I.S."/>
            <person name="U'Ren J.M."/>
            <person name="Derntl C."/>
        </authorList>
    </citation>
    <scope>NUCLEOTIDE SEQUENCE</scope>
    <source>
        <strain evidence="1">TUCIM 5799</strain>
    </source>
</reference>
<accession>A0A9Q0ALN1</accession>
<comment type="caution">
    <text evidence="1">The sequence shown here is derived from an EMBL/GenBank/DDBJ whole genome shotgun (WGS) entry which is preliminary data.</text>
</comment>
<sequence length="192" mass="21597">MDKYYTRTDPAMDKYRPAWDALKANSFVNNPELSEYDRIRSAWHSGYLEGEAGLLGQPALLLPHHVDLGRGSYMEKLRSRLLQGHLDEQEEGEVADPIYLDITWRGTCSRIPSTAINNPLITKGKTEFGTTWICGYFEGMGGIGLPNSRCYFDGESLHGPRRVPRNLQSFIDGWNGLESFGEDEAVRLAPSL</sequence>
<protein>
    <submittedName>
        <fullName evidence="1">Uncharacterized protein</fullName>
    </submittedName>
</protein>
<dbReference type="Proteomes" id="UP000829685">
    <property type="component" value="Unassembled WGS sequence"/>
</dbReference>
<gene>
    <name evidence="1" type="ORF">JX265_006462</name>
</gene>
<evidence type="ECO:0000313" key="2">
    <source>
        <dbReference type="Proteomes" id="UP000829685"/>
    </source>
</evidence>
<dbReference type="EMBL" id="JAFIMR010000015">
    <property type="protein sequence ID" value="KAI1869372.1"/>
    <property type="molecule type" value="Genomic_DNA"/>
</dbReference>
<dbReference type="AlphaFoldDB" id="A0A9Q0ALN1"/>
<evidence type="ECO:0000313" key="1">
    <source>
        <dbReference type="EMBL" id="KAI1869372.1"/>
    </source>
</evidence>
<keyword evidence="2" id="KW-1185">Reference proteome</keyword>
<name>A0A9Q0ALN1_9PEZI</name>
<organism evidence="1 2">
    <name type="scientific">Neoarthrinium moseri</name>
    <dbReference type="NCBI Taxonomy" id="1658444"/>
    <lineage>
        <taxon>Eukaryota</taxon>
        <taxon>Fungi</taxon>
        <taxon>Dikarya</taxon>
        <taxon>Ascomycota</taxon>
        <taxon>Pezizomycotina</taxon>
        <taxon>Sordariomycetes</taxon>
        <taxon>Xylariomycetidae</taxon>
        <taxon>Amphisphaeriales</taxon>
        <taxon>Apiosporaceae</taxon>
        <taxon>Neoarthrinium</taxon>
    </lineage>
</organism>
<proteinExistence type="predicted"/>